<dbReference type="AlphaFoldDB" id="A0A1H5Y937"/>
<evidence type="ECO:0000256" key="1">
    <source>
        <dbReference type="ARBA" id="ARBA00004328"/>
    </source>
</evidence>
<dbReference type="OrthoDB" id="9786516at2"/>
<dbReference type="InterPro" id="IPR054612">
    <property type="entry name" value="Phage_capsid-like_C"/>
</dbReference>
<dbReference type="RefSeq" id="WP_104002549.1">
    <property type="nucleotide sequence ID" value="NZ_FNVQ01000001.1"/>
</dbReference>
<sequence length="401" mass="43763">MAVELKDIEQVAEEFGKKFDEFKSKNDKRLEGIEAEKSKLAGTVDSLNEKLSEYETYKKQLEDELAALKRPGVTGAKSKEVVEHKAAFGTFIRKGTEDGLRELEQKALSIGTDADGGYAVPEELDRTLIEVERDMSPMRQLCNQISISTSDYKKLVNLGGAASGWVGETAARSATGTPTLAQIVAFMGEIYANPQATQTSLDDMFFDAEAWLTDEVAYEFAQQEGAAFMSGNGTNKPKGILAYTLSTNPDATRTFGEIQKVHSGVAGDFDADDLINLIYSLKAGYRRGARFMMPQLTVGKVRTLKDGNGAYIWQPGLQLDQPSTLLGYGIAENEDVPAVAADANAMTFGNYNRGYTIVDRIGTRVLRDPYTNKPNVGFYTTKRVGGMVTDSNAIKVLTLSV</sequence>
<proteinExistence type="predicted"/>
<keyword evidence="2" id="KW-0175">Coiled coil</keyword>
<evidence type="ECO:0000259" key="3">
    <source>
        <dbReference type="Pfam" id="PF05065"/>
    </source>
</evidence>
<dbReference type="Gene3D" id="3.30.2320.10">
    <property type="entry name" value="hypothetical protein PF0899 domain"/>
    <property type="match status" value="1"/>
</dbReference>
<dbReference type="Gene3D" id="3.30.2400.10">
    <property type="entry name" value="Major capsid protein gp5"/>
    <property type="match status" value="1"/>
</dbReference>
<protein>
    <submittedName>
        <fullName evidence="4">Phage major capsid protein, HK97 family</fullName>
    </submittedName>
</protein>
<gene>
    <name evidence="4" type="ORF">SAMN05444390_1011668</name>
</gene>
<feature type="domain" description="Phage capsid-like C-terminal" evidence="3">
    <location>
        <begin position="116"/>
        <end position="398"/>
    </location>
</feature>
<evidence type="ECO:0000256" key="2">
    <source>
        <dbReference type="SAM" id="Coils"/>
    </source>
</evidence>
<dbReference type="NCBIfam" id="TIGR01554">
    <property type="entry name" value="major_cap_HK97"/>
    <property type="match status" value="1"/>
</dbReference>
<feature type="coiled-coil region" evidence="2">
    <location>
        <begin position="30"/>
        <end position="67"/>
    </location>
</feature>
<reference evidence="4 5" key="1">
    <citation type="submission" date="2016-10" db="EMBL/GenBank/DDBJ databases">
        <authorList>
            <person name="de Groot N.N."/>
        </authorList>
    </citation>
    <scope>NUCLEOTIDE SEQUENCE [LARGE SCALE GENOMIC DNA]</scope>
    <source>
        <strain evidence="4 5">DSM 22012</strain>
    </source>
</reference>
<dbReference type="Proteomes" id="UP000236745">
    <property type="component" value="Unassembled WGS sequence"/>
</dbReference>
<name>A0A1H5Y937_9GAMM</name>
<dbReference type="SUPFAM" id="SSF56563">
    <property type="entry name" value="Major capsid protein gp5"/>
    <property type="match status" value="1"/>
</dbReference>
<evidence type="ECO:0000313" key="4">
    <source>
        <dbReference type="EMBL" id="SEG20521.1"/>
    </source>
</evidence>
<accession>A0A1H5Y937</accession>
<dbReference type="Pfam" id="PF05065">
    <property type="entry name" value="Phage_capsid"/>
    <property type="match status" value="1"/>
</dbReference>
<dbReference type="InterPro" id="IPR024455">
    <property type="entry name" value="Phage_capsid"/>
</dbReference>
<organism evidence="4 5">
    <name type="scientific">Marinobacterium lutimaris</name>
    <dbReference type="NCBI Taxonomy" id="568106"/>
    <lineage>
        <taxon>Bacteria</taxon>
        <taxon>Pseudomonadati</taxon>
        <taxon>Pseudomonadota</taxon>
        <taxon>Gammaproteobacteria</taxon>
        <taxon>Oceanospirillales</taxon>
        <taxon>Oceanospirillaceae</taxon>
        <taxon>Marinobacterium</taxon>
    </lineage>
</organism>
<keyword evidence="5" id="KW-1185">Reference proteome</keyword>
<evidence type="ECO:0000313" key="5">
    <source>
        <dbReference type="Proteomes" id="UP000236745"/>
    </source>
</evidence>
<dbReference type="EMBL" id="FNVQ01000001">
    <property type="protein sequence ID" value="SEG20521.1"/>
    <property type="molecule type" value="Genomic_DNA"/>
</dbReference>
<comment type="subcellular location">
    <subcellularLocation>
        <location evidence="1">Virion</location>
    </subcellularLocation>
</comment>